<dbReference type="Gene3D" id="3.30.190.20">
    <property type="match status" value="1"/>
</dbReference>
<dbReference type="PANTHER" id="PTHR36427">
    <property type="entry name" value="54S RIBOSOMAL PROTEIN L1, MITOCHONDRIAL"/>
    <property type="match status" value="1"/>
</dbReference>
<dbReference type="GO" id="GO:0005840">
    <property type="term" value="C:ribosome"/>
    <property type="evidence" value="ECO:0007669"/>
    <property type="project" value="UniProtKB-KW"/>
</dbReference>
<feature type="coiled-coil region" evidence="4">
    <location>
        <begin position="334"/>
        <end position="361"/>
    </location>
</feature>
<dbReference type="OrthoDB" id="1747252at2759"/>
<dbReference type="GeneID" id="113202791"/>
<keyword evidence="2 6" id="KW-0689">Ribosomal protein</keyword>
<dbReference type="Proteomes" id="UP000504606">
    <property type="component" value="Unplaced"/>
</dbReference>
<dbReference type="PANTHER" id="PTHR36427:SF3">
    <property type="entry name" value="LARGE RIBOSOMAL SUBUNIT PROTEIN UL1M"/>
    <property type="match status" value="1"/>
</dbReference>
<evidence type="ECO:0000256" key="3">
    <source>
        <dbReference type="ARBA" id="ARBA00023274"/>
    </source>
</evidence>
<name>A0A6J1S193_FRAOC</name>
<dbReference type="RefSeq" id="XP_026272985.1">
    <property type="nucleotide sequence ID" value="XM_026417200.2"/>
</dbReference>
<dbReference type="Gene3D" id="3.40.50.790">
    <property type="match status" value="1"/>
</dbReference>
<keyword evidence="3" id="KW-0687">Ribonucleoprotein</keyword>
<dbReference type="SUPFAM" id="SSF56808">
    <property type="entry name" value="Ribosomal protein L1"/>
    <property type="match status" value="1"/>
</dbReference>
<gene>
    <name evidence="6" type="primary">LOC113202791</name>
</gene>
<comment type="similarity">
    <text evidence="1">Belongs to the universal ribosomal protein uL1 family.</text>
</comment>
<organism evidence="5 6">
    <name type="scientific">Frankliniella occidentalis</name>
    <name type="common">Western flower thrips</name>
    <name type="synonym">Euthrips occidentalis</name>
    <dbReference type="NCBI Taxonomy" id="133901"/>
    <lineage>
        <taxon>Eukaryota</taxon>
        <taxon>Metazoa</taxon>
        <taxon>Ecdysozoa</taxon>
        <taxon>Arthropoda</taxon>
        <taxon>Hexapoda</taxon>
        <taxon>Insecta</taxon>
        <taxon>Pterygota</taxon>
        <taxon>Neoptera</taxon>
        <taxon>Paraneoptera</taxon>
        <taxon>Thysanoptera</taxon>
        <taxon>Terebrantia</taxon>
        <taxon>Thripoidea</taxon>
        <taxon>Thripidae</taxon>
        <taxon>Frankliniella</taxon>
    </lineage>
</organism>
<keyword evidence="4" id="KW-0175">Coiled coil</keyword>
<dbReference type="CTD" id="65008"/>
<dbReference type="InterPro" id="IPR016095">
    <property type="entry name" value="Ribosomal_uL1_3-a/b-sand"/>
</dbReference>
<dbReference type="GO" id="GO:1990904">
    <property type="term" value="C:ribonucleoprotein complex"/>
    <property type="evidence" value="ECO:0007669"/>
    <property type="project" value="UniProtKB-KW"/>
</dbReference>
<protein>
    <submittedName>
        <fullName evidence="6">50S ribosomal protein L1</fullName>
    </submittedName>
</protein>
<sequence>MNGNIGRLICWLPGALSITSRSVQKLPLHFWGPSPALTVVAVRNYAARKGTRERKRKVALANKAAKKNKEPVVPPHVKKLMLAKMKNLQNTSLFPDDSAFGESPDNVYLRNTHKHKIYDLKSAIVNFQEVHHPTMFNNPTALINAYLELDLSTKKKTQFLEDVSGVVELPHFFEAGKPIKTVCVFCKEKNLCEEAIAAGANAAVGLEGIKMFQDGALDAEDYDVVVAHPDILPELAPIRGLISKKFPNIKKGTVAFDVAMLVRKFKSGVDYVMSANAANPKLGIMQVPIGLVNMSADHMVKNYQQVVEAVLTHKPPNVSNEFITLAGVSSQYSTERFKVDISHLLEAKEDLEEEVKIKKEKVASA</sequence>
<dbReference type="InterPro" id="IPR028364">
    <property type="entry name" value="Ribosomal_uL1/biogenesis"/>
</dbReference>
<dbReference type="Pfam" id="PF00687">
    <property type="entry name" value="Ribosomal_L1"/>
    <property type="match status" value="1"/>
</dbReference>
<reference evidence="6" key="1">
    <citation type="submission" date="2025-08" db="UniProtKB">
        <authorList>
            <consortium name="RefSeq"/>
        </authorList>
    </citation>
    <scope>IDENTIFICATION</scope>
    <source>
        <tissue evidence="6">Whole organism</tissue>
    </source>
</reference>
<evidence type="ECO:0000256" key="1">
    <source>
        <dbReference type="ARBA" id="ARBA00010531"/>
    </source>
</evidence>
<accession>A0A6J1S193</accession>
<dbReference type="AlphaFoldDB" id="A0A6J1S193"/>
<evidence type="ECO:0000313" key="5">
    <source>
        <dbReference type="Proteomes" id="UP000504606"/>
    </source>
</evidence>
<keyword evidence="5" id="KW-1185">Reference proteome</keyword>
<dbReference type="KEGG" id="foc:113202791"/>
<dbReference type="InterPro" id="IPR023674">
    <property type="entry name" value="Ribosomal_uL1-like"/>
</dbReference>
<evidence type="ECO:0000313" key="6">
    <source>
        <dbReference type="RefSeq" id="XP_026272985.1"/>
    </source>
</evidence>
<evidence type="ECO:0000256" key="4">
    <source>
        <dbReference type="SAM" id="Coils"/>
    </source>
</evidence>
<proteinExistence type="inferred from homology"/>
<evidence type="ECO:0000256" key="2">
    <source>
        <dbReference type="ARBA" id="ARBA00022980"/>
    </source>
</evidence>